<comment type="caution">
    <text evidence="1">The sequence shown here is derived from an EMBL/GenBank/DDBJ whole genome shotgun (WGS) entry which is preliminary data.</text>
</comment>
<protein>
    <submittedName>
        <fullName evidence="1">Uncharacterized protein</fullName>
    </submittedName>
</protein>
<evidence type="ECO:0000313" key="2">
    <source>
        <dbReference type="Proteomes" id="UP001230328"/>
    </source>
</evidence>
<sequence length="284" mass="30625">MKFDLTSADITSSVMTVKVDAVCSLNASCKQNADPWNAPRPITVGGSIDGGITRLWTENAGNKSFLISYALTVNIGGTYGTARWGDAGEPSAGQYMVRCDKEINGSTKGCIVPAFTPTFVVDQKYSQARQFIGMVQASMATHPGWEGRGQPLHRESDESVVSKNRAVVCDSTFKPHTSTPPPVQCDEFPFARTKESGRQLGVTSGASCQQYMVTSQTIEGKQYLSLTWPGLNQGKMPAADAKCARASMPKNQNEGVGGDLGRRTVEWRLLEGDAYWVDAGQPVN</sequence>
<proteinExistence type="predicted"/>
<reference evidence="1 2" key="1">
    <citation type="submission" date="2023-07" db="EMBL/GenBank/DDBJ databases">
        <title>Comparative genomics of wheat-associated soil bacteria to identify genetic determinants of phenazine resistance.</title>
        <authorList>
            <person name="Mouncey N."/>
        </authorList>
    </citation>
    <scope>NUCLEOTIDE SEQUENCE [LARGE SCALE GENOMIC DNA]</scope>
    <source>
        <strain evidence="1 2">V2I4</strain>
    </source>
</reference>
<name>A0ABU0TC18_9ACTN</name>
<dbReference type="EMBL" id="JAUSZI010000002">
    <property type="protein sequence ID" value="MDQ1033097.1"/>
    <property type="molecule type" value="Genomic_DNA"/>
</dbReference>
<accession>A0ABU0TC18</accession>
<keyword evidence="2" id="KW-1185">Reference proteome</keyword>
<gene>
    <name evidence="1" type="ORF">QF035_010679</name>
</gene>
<organism evidence="1 2">
    <name type="scientific">Streptomyces umbrinus</name>
    <dbReference type="NCBI Taxonomy" id="67370"/>
    <lineage>
        <taxon>Bacteria</taxon>
        <taxon>Bacillati</taxon>
        <taxon>Actinomycetota</taxon>
        <taxon>Actinomycetes</taxon>
        <taxon>Kitasatosporales</taxon>
        <taxon>Streptomycetaceae</taxon>
        <taxon>Streptomyces</taxon>
        <taxon>Streptomyces phaeochromogenes group</taxon>
    </lineage>
</organism>
<dbReference type="Proteomes" id="UP001230328">
    <property type="component" value="Unassembled WGS sequence"/>
</dbReference>
<evidence type="ECO:0000313" key="1">
    <source>
        <dbReference type="EMBL" id="MDQ1033097.1"/>
    </source>
</evidence>